<proteinExistence type="predicted"/>
<reference evidence="1 2" key="1">
    <citation type="submission" date="2018-02" db="EMBL/GenBank/DDBJ databases">
        <title>Whole genome sequencing of endophytic bacterium.</title>
        <authorList>
            <person name="Eedara R."/>
            <person name="Podile A.R."/>
        </authorList>
    </citation>
    <scope>NUCLEOTIDE SEQUENCE [LARGE SCALE GENOMIC DNA]</scope>
    <source>
        <strain evidence="1 2">RP1T</strain>
    </source>
</reference>
<dbReference type="Proteomes" id="UP000237682">
    <property type="component" value="Unassembled WGS sequence"/>
</dbReference>
<dbReference type="RefSeq" id="WP_105865199.1">
    <property type="nucleotide sequence ID" value="NZ_PUEJ01000013.1"/>
</dbReference>
<accession>A0A2S9Q5A8</accession>
<evidence type="ECO:0000313" key="1">
    <source>
        <dbReference type="EMBL" id="PRH84542.1"/>
    </source>
</evidence>
<dbReference type="OrthoDB" id="8446817at2"/>
<comment type="caution">
    <text evidence="1">The sequence shown here is derived from an EMBL/GenBank/DDBJ whole genome shotgun (WGS) entry which is preliminary data.</text>
</comment>
<gene>
    <name evidence="1" type="ORF">C5L14_27235</name>
</gene>
<name>A0A2S9Q5A8_9HYPH</name>
<organism evidence="1 2">
    <name type="scientific">Labrys okinawensis</name>
    <dbReference type="NCBI Taxonomy" id="346911"/>
    <lineage>
        <taxon>Bacteria</taxon>
        <taxon>Pseudomonadati</taxon>
        <taxon>Pseudomonadota</taxon>
        <taxon>Alphaproteobacteria</taxon>
        <taxon>Hyphomicrobiales</taxon>
        <taxon>Xanthobacteraceae</taxon>
        <taxon>Labrys</taxon>
    </lineage>
</organism>
<protein>
    <submittedName>
        <fullName evidence="1">Uncharacterized protein</fullName>
    </submittedName>
</protein>
<evidence type="ECO:0000313" key="2">
    <source>
        <dbReference type="Proteomes" id="UP000237682"/>
    </source>
</evidence>
<keyword evidence="2" id="KW-1185">Reference proteome</keyword>
<dbReference type="AlphaFoldDB" id="A0A2S9Q5A8"/>
<sequence>MLKLILRRNVKSGLIGGKKFEVHSRIETDKDLAALFKGYPDELVLAYKSIWADRSLSLKRSEFLRGAKFTVTSLNELIELEERLQSAFDQVRRMIEIVETFQTDIALEL</sequence>
<dbReference type="EMBL" id="PUEJ01000013">
    <property type="protein sequence ID" value="PRH84542.1"/>
    <property type="molecule type" value="Genomic_DNA"/>
</dbReference>